<dbReference type="Gene3D" id="3.40.50.300">
    <property type="entry name" value="P-loop containing nucleotide triphosphate hydrolases"/>
    <property type="match status" value="1"/>
</dbReference>
<dbReference type="CDD" id="cd02035">
    <property type="entry name" value="ArsA"/>
    <property type="match status" value="1"/>
</dbReference>
<evidence type="ECO:0000313" key="4">
    <source>
        <dbReference type="Proteomes" id="UP000238217"/>
    </source>
</evidence>
<name>A0A2T0YNB9_9MICC</name>
<keyword evidence="3" id="KW-0547">Nucleotide-binding</keyword>
<dbReference type="EMBL" id="PVTY01000006">
    <property type="protein sequence ID" value="PRZ16733.1"/>
    <property type="molecule type" value="Genomic_DNA"/>
</dbReference>
<dbReference type="InterPro" id="IPR025723">
    <property type="entry name" value="ArsA/GET3_ATPase-like"/>
</dbReference>
<keyword evidence="4" id="KW-1185">Reference proteome</keyword>
<evidence type="ECO:0000256" key="1">
    <source>
        <dbReference type="ARBA" id="ARBA00011040"/>
    </source>
</evidence>
<dbReference type="PANTHER" id="PTHR10803:SF3">
    <property type="entry name" value="ATPASE GET3"/>
    <property type="match status" value="1"/>
</dbReference>
<comment type="caution">
    <text evidence="3">The sequence shown here is derived from an EMBL/GenBank/DDBJ whole genome shotgun (WGS) entry which is preliminary data.</text>
</comment>
<dbReference type="OrthoDB" id="9780677at2"/>
<protein>
    <submittedName>
        <fullName evidence="3">Arsenite efflux ATP-binding protein ArsA</fullName>
    </submittedName>
</protein>
<dbReference type="Pfam" id="PF02374">
    <property type="entry name" value="ArsA_ATPase"/>
    <property type="match status" value="1"/>
</dbReference>
<reference evidence="3 4" key="1">
    <citation type="submission" date="2018-03" db="EMBL/GenBank/DDBJ databases">
        <title>Comparative analysis of microorganisms from saline springs in Andes Mountain Range, Colombia.</title>
        <authorList>
            <person name="Rubin E."/>
        </authorList>
    </citation>
    <scope>NUCLEOTIDE SEQUENCE [LARGE SCALE GENOMIC DNA]</scope>
    <source>
        <strain evidence="3 4">CG 35</strain>
    </source>
</reference>
<dbReference type="GO" id="GO:0005524">
    <property type="term" value="F:ATP binding"/>
    <property type="evidence" value="ECO:0007669"/>
    <property type="project" value="UniProtKB-KW"/>
</dbReference>
<dbReference type="Proteomes" id="UP000238217">
    <property type="component" value="Unassembled WGS sequence"/>
</dbReference>
<accession>A0A2T0YNB9</accession>
<keyword evidence="3" id="KW-0067">ATP-binding</keyword>
<proteinExistence type="inferred from homology"/>
<dbReference type="SUPFAM" id="SSF52540">
    <property type="entry name" value="P-loop containing nucleoside triphosphate hydrolases"/>
    <property type="match status" value="1"/>
</dbReference>
<dbReference type="PANTHER" id="PTHR10803">
    <property type="entry name" value="ARSENICAL PUMP-DRIVING ATPASE ARSENITE-TRANSLOCATING ATPASE"/>
    <property type="match status" value="1"/>
</dbReference>
<gene>
    <name evidence="3" type="ORF">BCL67_10653</name>
</gene>
<evidence type="ECO:0000313" key="3">
    <source>
        <dbReference type="EMBL" id="PRZ16733.1"/>
    </source>
</evidence>
<dbReference type="GO" id="GO:0016887">
    <property type="term" value="F:ATP hydrolysis activity"/>
    <property type="evidence" value="ECO:0007669"/>
    <property type="project" value="InterPro"/>
</dbReference>
<dbReference type="InterPro" id="IPR027417">
    <property type="entry name" value="P-loop_NTPase"/>
</dbReference>
<feature type="domain" description="ArsA/GET3 Anion-transporting ATPase-like" evidence="2">
    <location>
        <begin position="10"/>
        <end position="325"/>
    </location>
</feature>
<sequence length="326" mass="35586">MLLDLIERRRVLFLGGKGGVGKTATASAVALHQAAAGRRVLLVSTDPAHNLGHLWDQGVGDDPVELYRDEVSGGVLRGVEIDPQRTIDEHLAEVGATLRDFMPAHLHPQVAAHLKLSAHSPGTHESAILERIAVLIEYGLDSHDLIVFDTAPSGHTARLMALPEIMSTWMSGLLTRRSKAERFGAAVRVLDGDDDPAKTSPTNRDQRIRQVLTRRKARFEMMRQVLADSAVCSFVVVLTPERLPVLESVELCAQLREAGVDVGGLVVNRLSPTDAGDYLAQRRQQEQRHLDSLTELLPGVPVDTLPLLTGDLVGPAAIRRLARELR</sequence>
<dbReference type="InterPro" id="IPR016300">
    <property type="entry name" value="ATPase_ArsA/GET3"/>
</dbReference>
<comment type="similarity">
    <text evidence="1">Belongs to the arsA ATPase family.</text>
</comment>
<dbReference type="AlphaFoldDB" id="A0A2T0YNB9"/>
<dbReference type="NCBIfam" id="TIGR00345">
    <property type="entry name" value="GET3_arsA_TRC40"/>
    <property type="match status" value="1"/>
</dbReference>
<organism evidence="3 4">
    <name type="scientific">Nesterenkonia sandarakina</name>
    <dbReference type="NCBI Taxonomy" id="272918"/>
    <lineage>
        <taxon>Bacteria</taxon>
        <taxon>Bacillati</taxon>
        <taxon>Actinomycetota</taxon>
        <taxon>Actinomycetes</taxon>
        <taxon>Micrococcales</taxon>
        <taxon>Micrococcaceae</taxon>
        <taxon>Nesterenkonia</taxon>
    </lineage>
</organism>
<evidence type="ECO:0000259" key="2">
    <source>
        <dbReference type="Pfam" id="PF02374"/>
    </source>
</evidence>
<dbReference type="RefSeq" id="WP_106122598.1">
    <property type="nucleotide sequence ID" value="NZ_PVTY01000006.1"/>
</dbReference>